<name>A0A9D2MWC8_9FIRM</name>
<proteinExistence type="predicted"/>
<dbReference type="AlphaFoldDB" id="A0A9D2MWC8"/>
<reference evidence="1" key="2">
    <citation type="submission" date="2021-04" db="EMBL/GenBank/DDBJ databases">
        <authorList>
            <person name="Gilroy R."/>
        </authorList>
    </citation>
    <scope>NUCLEOTIDE SEQUENCE</scope>
    <source>
        <strain evidence="1">CHK180-15479</strain>
    </source>
</reference>
<evidence type="ECO:0000313" key="2">
    <source>
        <dbReference type="Proteomes" id="UP000823910"/>
    </source>
</evidence>
<protein>
    <submittedName>
        <fullName evidence="1">Uncharacterized protein</fullName>
    </submittedName>
</protein>
<reference evidence="1" key="1">
    <citation type="journal article" date="2021" name="PeerJ">
        <title>Extensive microbial diversity within the chicken gut microbiome revealed by metagenomics and culture.</title>
        <authorList>
            <person name="Gilroy R."/>
            <person name="Ravi A."/>
            <person name="Getino M."/>
            <person name="Pursley I."/>
            <person name="Horton D.L."/>
            <person name="Alikhan N.F."/>
            <person name="Baker D."/>
            <person name="Gharbi K."/>
            <person name="Hall N."/>
            <person name="Watson M."/>
            <person name="Adriaenssens E.M."/>
            <person name="Foster-Nyarko E."/>
            <person name="Jarju S."/>
            <person name="Secka A."/>
            <person name="Antonio M."/>
            <person name="Oren A."/>
            <person name="Chaudhuri R.R."/>
            <person name="La Ragione R."/>
            <person name="Hildebrand F."/>
            <person name="Pallen M.J."/>
        </authorList>
    </citation>
    <scope>NUCLEOTIDE SEQUENCE</scope>
    <source>
        <strain evidence="1">CHK180-15479</strain>
    </source>
</reference>
<comment type="caution">
    <text evidence="1">The sequence shown here is derived from an EMBL/GenBank/DDBJ whole genome shotgun (WGS) entry which is preliminary data.</text>
</comment>
<dbReference type="EMBL" id="DWWT01000002">
    <property type="protein sequence ID" value="HJC04589.1"/>
    <property type="molecule type" value="Genomic_DNA"/>
</dbReference>
<accession>A0A9D2MWC8</accession>
<gene>
    <name evidence="1" type="ORF">H9704_00240</name>
</gene>
<evidence type="ECO:0000313" key="1">
    <source>
        <dbReference type="EMBL" id="HJC04589.1"/>
    </source>
</evidence>
<sequence length="63" mass="7350">MYQYEEYDVICRLEEDDENTITVSVGYEDRPGYFHTLNTYEISKKSGMADPVIGTDFSLWQEG</sequence>
<organism evidence="1 2">
    <name type="scientific">Candidatus Enterocloster excrementipullorum</name>
    <dbReference type="NCBI Taxonomy" id="2838559"/>
    <lineage>
        <taxon>Bacteria</taxon>
        <taxon>Bacillati</taxon>
        <taxon>Bacillota</taxon>
        <taxon>Clostridia</taxon>
        <taxon>Lachnospirales</taxon>
        <taxon>Lachnospiraceae</taxon>
        <taxon>Enterocloster</taxon>
    </lineage>
</organism>
<dbReference type="Proteomes" id="UP000823910">
    <property type="component" value="Unassembled WGS sequence"/>
</dbReference>